<feature type="transmembrane region" description="Helical" evidence="8">
    <location>
        <begin position="156"/>
        <end position="178"/>
    </location>
</feature>
<comment type="similarity">
    <text evidence="2">Belongs to the binding-protein-dependent transport system permease family. FecCD subfamily.</text>
</comment>
<dbReference type="SUPFAM" id="SSF81345">
    <property type="entry name" value="ABC transporter involved in vitamin B12 uptake, BtuC"/>
    <property type="match status" value="2"/>
</dbReference>
<feature type="transmembrane region" description="Helical" evidence="8">
    <location>
        <begin position="199"/>
        <end position="222"/>
    </location>
</feature>
<evidence type="ECO:0000256" key="8">
    <source>
        <dbReference type="SAM" id="Phobius"/>
    </source>
</evidence>
<dbReference type="Pfam" id="PF01032">
    <property type="entry name" value="FecCD"/>
    <property type="match status" value="2"/>
</dbReference>
<dbReference type="RefSeq" id="WP_019441562.1">
    <property type="nucleotide sequence ID" value="NZ_ALOE01000019.1"/>
</dbReference>
<feature type="transmembrane region" description="Helical" evidence="8">
    <location>
        <begin position="391"/>
        <end position="412"/>
    </location>
</feature>
<dbReference type="GO" id="GO:0022857">
    <property type="term" value="F:transmembrane transporter activity"/>
    <property type="evidence" value="ECO:0007669"/>
    <property type="project" value="InterPro"/>
</dbReference>
<feature type="transmembrane region" description="Helical" evidence="8">
    <location>
        <begin position="564"/>
        <end position="590"/>
    </location>
</feature>
<feature type="transmembrane region" description="Helical" evidence="8">
    <location>
        <begin position="519"/>
        <end position="538"/>
    </location>
</feature>
<dbReference type="AlphaFoldDB" id="A0A5J6WNN6"/>
<evidence type="ECO:0000313" key="9">
    <source>
        <dbReference type="EMBL" id="QFI38921.1"/>
    </source>
</evidence>
<keyword evidence="10" id="KW-1185">Reference proteome</keyword>
<feature type="transmembrane region" description="Helical" evidence="8">
    <location>
        <begin position="360"/>
        <end position="379"/>
    </location>
</feature>
<feature type="transmembrane region" description="Helical" evidence="8">
    <location>
        <begin position="61"/>
        <end position="82"/>
    </location>
</feature>
<dbReference type="EMBL" id="CP044399">
    <property type="protein sequence ID" value="QFI38921.1"/>
    <property type="molecule type" value="Genomic_DNA"/>
</dbReference>
<dbReference type="Gene3D" id="1.10.3470.10">
    <property type="entry name" value="ABC transporter involved in vitamin B12 uptake, BtuC"/>
    <property type="match status" value="2"/>
</dbReference>
<dbReference type="GO" id="GO:0033214">
    <property type="term" value="P:siderophore-iron import into cell"/>
    <property type="evidence" value="ECO:0007669"/>
    <property type="project" value="TreeGrafter"/>
</dbReference>
<feature type="transmembrane region" description="Helical" evidence="8">
    <location>
        <begin position="633"/>
        <end position="655"/>
    </location>
</feature>
<dbReference type="InterPro" id="IPR037294">
    <property type="entry name" value="ABC_BtuC-like"/>
</dbReference>
<feature type="transmembrane region" description="Helical" evidence="8">
    <location>
        <begin position="445"/>
        <end position="465"/>
    </location>
</feature>
<dbReference type="Proteomes" id="UP000327424">
    <property type="component" value="Chromosome"/>
</dbReference>
<feature type="transmembrane region" description="Helical" evidence="8">
    <location>
        <begin position="311"/>
        <end position="334"/>
    </location>
</feature>
<feature type="transmembrane region" description="Helical" evidence="8">
    <location>
        <begin position="126"/>
        <end position="150"/>
    </location>
</feature>
<evidence type="ECO:0000313" key="10">
    <source>
        <dbReference type="Proteomes" id="UP000327424"/>
    </source>
</evidence>
<evidence type="ECO:0000256" key="6">
    <source>
        <dbReference type="ARBA" id="ARBA00022989"/>
    </source>
</evidence>
<feature type="transmembrane region" description="Helical" evidence="8">
    <location>
        <begin position="602"/>
        <end position="621"/>
    </location>
</feature>
<name>A0A5J6WNN6_MORMI</name>
<evidence type="ECO:0000256" key="4">
    <source>
        <dbReference type="ARBA" id="ARBA00022475"/>
    </source>
</evidence>
<comment type="subcellular location">
    <subcellularLocation>
        <location evidence="1">Cell membrane</location>
        <topology evidence="1">Multi-pass membrane protein</topology>
    </subcellularLocation>
</comment>
<protein>
    <submittedName>
        <fullName evidence="9">Iron ABC transporter permease</fullName>
    </submittedName>
</protein>
<dbReference type="PANTHER" id="PTHR30472:SF37">
    <property type="entry name" value="FE(3+) DICITRATE TRANSPORT SYSTEM PERMEASE PROTEIN FECD-RELATED"/>
    <property type="match status" value="1"/>
</dbReference>
<keyword evidence="4" id="KW-1003">Cell membrane</keyword>
<evidence type="ECO:0000256" key="1">
    <source>
        <dbReference type="ARBA" id="ARBA00004651"/>
    </source>
</evidence>
<keyword evidence="3" id="KW-0813">Transport</keyword>
<dbReference type="PANTHER" id="PTHR30472">
    <property type="entry name" value="FERRIC ENTEROBACTIN TRANSPORT SYSTEM PERMEASE PROTEIN"/>
    <property type="match status" value="1"/>
</dbReference>
<feature type="transmembrane region" description="Helical" evidence="8">
    <location>
        <begin position="26"/>
        <end position="49"/>
    </location>
</feature>
<evidence type="ECO:0000256" key="5">
    <source>
        <dbReference type="ARBA" id="ARBA00022692"/>
    </source>
</evidence>
<feature type="transmembrane region" description="Helical" evidence="8">
    <location>
        <begin position="102"/>
        <end position="119"/>
    </location>
</feature>
<evidence type="ECO:0000256" key="2">
    <source>
        <dbReference type="ARBA" id="ARBA00007935"/>
    </source>
</evidence>
<keyword evidence="5 8" id="KW-0812">Transmembrane</keyword>
<dbReference type="KEGG" id="mmaa:FR932_14185"/>
<dbReference type="OrthoDB" id="9811721at2"/>
<evidence type="ECO:0000256" key="3">
    <source>
        <dbReference type="ARBA" id="ARBA00022448"/>
    </source>
</evidence>
<organism evidence="9 10">
    <name type="scientific">Moritella marina ATCC 15381</name>
    <dbReference type="NCBI Taxonomy" id="1202962"/>
    <lineage>
        <taxon>Bacteria</taxon>
        <taxon>Pseudomonadati</taxon>
        <taxon>Pseudomonadota</taxon>
        <taxon>Gammaproteobacteria</taxon>
        <taxon>Alteromonadales</taxon>
        <taxon>Moritellaceae</taxon>
        <taxon>Moritella</taxon>
    </lineage>
</organism>
<dbReference type="GO" id="GO:0005886">
    <property type="term" value="C:plasma membrane"/>
    <property type="evidence" value="ECO:0007669"/>
    <property type="project" value="UniProtKB-SubCell"/>
</dbReference>
<feature type="transmembrane region" description="Helical" evidence="8">
    <location>
        <begin position="242"/>
        <end position="267"/>
    </location>
</feature>
<accession>A0A5J6WNN6</accession>
<dbReference type="CDD" id="cd06550">
    <property type="entry name" value="TM_ABC_iron-siderophores_like"/>
    <property type="match status" value="2"/>
</dbReference>
<keyword evidence="6 8" id="KW-1133">Transmembrane helix</keyword>
<gene>
    <name evidence="9" type="ORF">FR932_14185</name>
</gene>
<feature type="transmembrane region" description="Helical" evidence="8">
    <location>
        <begin position="477"/>
        <end position="507"/>
    </location>
</feature>
<sequence length="658" mass="69944">MLVNANNKTQSSAVVNSLRAKTSSKVFSTLLLVTLFVFALLSVGTYALVPNMELFDNYQQTYVFQLLLPTLLIAVLSGALLAQSGTVVQVTLGNDFASPSTIGISSGALLGAMLVNLFVTDPSIWMVWIAAFVVAVMIAGLILTLSQVIGGGKLQLILIGMAMSLAVGAVSSAIMLYAEQRMDGLFLWGSGNISQSDGDLAGIILTPALLLLLLPLLCHRHLDMLSMGDEMANMAGLKVNRWRVGLLMLAVLQASLVTAMVGVLGFIGLMAPHMAKLLGHYRHREKLLFASLIGALLVIFAELFSRSMPLAGYRLPTGVLTVLLGTPFFLYLLMRKQGLAGMVMQETGFGLASLIQLPKWLALSLPALALTLTIAYFWPSADGEYFTQWRIVVAVFSGFGLGVAGCTLQALFRNPMASPDISGATSASVLCIILALQIWPDASRLLLFVCALVGAAIVVTVLFIAMRYQFNVSQLALLGIAISAWCGTVASMVLTFGAGAASVTVLWLTGTTYGADSQIGLLLLAVTIPCCLLLFTFARHLDLFTLGETWGHNLGQPLLKLRMLILLLVVLITAAAVASVGAIAFVGLLSPHLLRLCGQTRHWVLLLGSGAIGAWLLVLADGLGRTLIAPFEIASGILVSIIGGIYFICLILLGYKRS</sequence>
<keyword evidence="7 8" id="KW-0472">Membrane</keyword>
<reference evidence="9 10" key="1">
    <citation type="submission" date="2019-09" db="EMBL/GenBank/DDBJ databases">
        <title>Hybrid Assembly of the complete Genome of the Deep-Sea Bacterium Moritella marina from long Nanopore and Illumina reads.</title>
        <authorList>
            <person name="Magin S."/>
            <person name="Georgoulis A."/>
            <person name="Papadimitriou K."/>
            <person name="Iliakis G."/>
            <person name="Vorgias C.E."/>
        </authorList>
    </citation>
    <scope>NUCLEOTIDE SEQUENCE [LARGE SCALE GENOMIC DNA]</scope>
    <source>
        <strain evidence="9 10">MP-1</strain>
    </source>
</reference>
<feature type="transmembrane region" description="Helical" evidence="8">
    <location>
        <begin position="287"/>
        <end position="305"/>
    </location>
</feature>
<dbReference type="InterPro" id="IPR000522">
    <property type="entry name" value="ABC_transptr_permease_BtuC"/>
</dbReference>
<proteinExistence type="inferred from homology"/>
<evidence type="ECO:0000256" key="7">
    <source>
        <dbReference type="ARBA" id="ARBA00023136"/>
    </source>
</evidence>
<feature type="transmembrane region" description="Helical" evidence="8">
    <location>
        <begin position="421"/>
        <end position="439"/>
    </location>
</feature>